<evidence type="ECO:0000256" key="6">
    <source>
        <dbReference type="SAM" id="MobiDB-lite"/>
    </source>
</evidence>
<name>A0AAW1BAK8_CROAD</name>
<feature type="region of interest" description="Disordered" evidence="6">
    <location>
        <begin position="282"/>
        <end position="345"/>
    </location>
</feature>
<dbReference type="Proteomes" id="UP001474421">
    <property type="component" value="Unassembled WGS sequence"/>
</dbReference>
<keyword evidence="9" id="KW-1185">Reference proteome</keyword>
<sequence>MAAHVELSSVHNHPNEIESNRGLNSTREPKMLERGEQNGTEASASQKVQIETLEAPKQGEDLLLSLLKKLPETSQGVLQDVPLQDQKAATENRDIPNRSACWTWDPEEERRRQERWQQDQERLLQERYQKEQEKLKKEWEKAQKEVEEEERKYYEEERKILEDTVVPFMLTSSSAEPLSTSSSLTDGNRTMNLIDLSYSEEDNKQSKEAKLETLLGEQDGASFSKYKEYQPREEIVSTVNKEEYLEGLKWRQANQVPSPEGRSPNKMSLPLCPDVQWTQPLAAAQTPSPSDIRQKDSPLGYNLGLPVSSPKEMKRAASQGSSRTEPSSPRSPTVQSQPSNRSISGKKLCSSCGHPLGKGAAMIIESLGLYFHIQCFRCGMCKGQLGDAATGTDVRIKNGLLTCSDCYNKSRTAGQPTTL</sequence>
<dbReference type="GO" id="GO:0046872">
    <property type="term" value="F:metal ion binding"/>
    <property type="evidence" value="ECO:0007669"/>
    <property type="project" value="UniProtKB-KW"/>
</dbReference>
<dbReference type="FunFam" id="2.10.110.10:FF:000041">
    <property type="entry name" value="LIM and calponin homology domains 1"/>
    <property type="match status" value="1"/>
</dbReference>
<proteinExistence type="predicted"/>
<dbReference type="InterPro" id="IPR001781">
    <property type="entry name" value="Znf_LIM"/>
</dbReference>
<feature type="compositionally biased region" description="Basic and acidic residues" evidence="6">
    <location>
        <begin position="27"/>
        <end position="36"/>
    </location>
</feature>
<evidence type="ECO:0000313" key="8">
    <source>
        <dbReference type="EMBL" id="KAK9399209.1"/>
    </source>
</evidence>
<evidence type="ECO:0000313" key="9">
    <source>
        <dbReference type="Proteomes" id="UP001474421"/>
    </source>
</evidence>
<comment type="caution">
    <text evidence="8">The sequence shown here is derived from an EMBL/GenBank/DDBJ whole genome shotgun (WGS) entry which is preliminary data.</text>
</comment>
<evidence type="ECO:0000256" key="4">
    <source>
        <dbReference type="PROSITE-ProRule" id="PRU00125"/>
    </source>
</evidence>
<dbReference type="PROSITE" id="PS00478">
    <property type="entry name" value="LIM_DOMAIN_1"/>
    <property type="match status" value="1"/>
</dbReference>
<dbReference type="Gene3D" id="2.10.110.10">
    <property type="entry name" value="Cysteine Rich Protein"/>
    <property type="match status" value="1"/>
</dbReference>
<dbReference type="GO" id="GO:0001725">
    <property type="term" value="C:stress fiber"/>
    <property type="evidence" value="ECO:0007669"/>
    <property type="project" value="TreeGrafter"/>
</dbReference>
<dbReference type="CDD" id="cd08368">
    <property type="entry name" value="LIM"/>
    <property type="match status" value="1"/>
</dbReference>
<evidence type="ECO:0000256" key="2">
    <source>
        <dbReference type="ARBA" id="ARBA00022833"/>
    </source>
</evidence>
<organism evidence="8 9">
    <name type="scientific">Crotalus adamanteus</name>
    <name type="common">Eastern diamondback rattlesnake</name>
    <dbReference type="NCBI Taxonomy" id="8729"/>
    <lineage>
        <taxon>Eukaryota</taxon>
        <taxon>Metazoa</taxon>
        <taxon>Chordata</taxon>
        <taxon>Craniata</taxon>
        <taxon>Vertebrata</taxon>
        <taxon>Euteleostomi</taxon>
        <taxon>Lepidosauria</taxon>
        <taxon>Squamata</taxon>
        <taxon>Bifurcata</taxon>
        <taxon>Unidentata</taxon>
        <taxon>Episquamata</taxon>
        <taxon>Toxicofera</taxon>
        <taxon>Serpentes</taxon>
        <taxon>Colubroidea</taxon>
        <taxon>Viperidae</taxon>
        <taxon>Crotalinae</taxon>
        <taxon>Crotalus</taxon>
    </lineage>
</organism>
<dbReference type="PANTHER" id="PTHR15551">
    <property type="entry name" value="LIM DOMAIN ONLY 7"/>
    <property type="match status" value="1"/>
</dbReference>
<dbReference type="SMART" id="SM00132">
    <property type="entry name" value="LIM"/>
    <property type="match status" value="1"/>
</dbReference>
<feature type="region of interest" description="Disordered" evidence="6">
    <location>
        <begin position="1"/>
        <end position="53"/>
    </location>
</feature>
<feature type="compositionally biased region" description="Low complexity" evidence="6">
    <location>
        <begin position="321"/>
        <end position="333"/>
    </location>
</feature>
<feature type="domain" description="LIM zinc-binding" evidence="7">
    <location>
        <begin position="347"/>
        <end position="413"/>
    </location>
</feature>
<feature type="compositionally biased region" description="Polar residues" evidence="6">
    <location>
        <begin position="334"/>
        <end position="343"/>
    </location>
</feature>
<keyword evidence="2 4" id="KW-0862">Zinc</keyword>
<gene>
    <name evidence="8" type="ORF">NXF25_014178</name>
</gene>
<keyword evidence="3 4" id="KW-0440">LIM domain</keyword>
<keyword evidence="5" id="KW-0175">Coiled coil</keyword>
<evidence type="ECO:0000256" key="1">
    <source>
        <dbReference type="ARBA" id="ARBA00022723"/>
    </source>
</evidence>
<evidence type="ECO:0000259" key="7">
    <source>
        <dbReference type="PROSITE" id="PS50023"/>
    </source>
</evidence>
<dbReference type="AlphaFoldDB" id="A0AAW1BAK8"/>
<protein>
    <submittedName>
        <fullName evidence="8">LIM and calponin domains-containing protein 1</fullName>
    </submittedName>
</protein>
<dbReference type="GO" id="GO:0032034">
    <property type="term" value="F:myosin II head/neck binding"/>
    <property type="evidence" value="ECO:0007669"/>
    <property type="project" value="TreeGrafter"/>
</dbReference>
<dbReference type="GO" id="GO:0051893">
    <property type="term" value="P:regulation of focal adhesion assembly"/>
    <property type="evidence" value="ECO:0007669"/>
    <property type="project" value="TreeGrafter"/>
</dbReference>
<dbReference type="PANTHER" id="PTHR15551:SF3">
    <property type="entry name" value="LIM AND CALPONIN HOMOLOGY DOMAINS-CONTAINING PROTEIN 1"/>
    <property type="match status" value="1"/>
</dbReference>
<dbReference type="EMBL" id="JAOTOJ010000007">
    <property type="protein sequence ID" value="KAK9399209.1"/>
    <property type="molecule type" value="Genomic_DNA"/>
</dbReference>
<evidence type="ECO:0000256" key="3">
    <source>
        <dbReference type="ARBA" id="ARBA00023038"/>
    </source>
</evidence>
<dbReference type="PROSITE" id="PS50023">
    <property type="entry name" value="LIM_DOMAIN_2"/>
    <property type="match status" value="1"/>
</dbReference>
<dbReference type="Pfam" id="PF00412">
    <property type="entry name" value="LIM"/>
    <property type="match status" value="1"/>
</dbReference>
<reference evidence="8 9" key="1">
    <citation type="journal article" date="2024" name="Proc. Natl. Acad. Sci. U.S.A.">
        <title>The genetic regulatory architecture and epigenomic basis for age-related changes in rattlesnake venom.</title>
        <authorList>
            <person name="Hogan M.P."/>
            <person name="Holding M.L."/>
            <person name="Nystrom G.S."/>
            <person name="Colston T.J."/>
            <person name="Bartlett D.A."/>
            <person name="Mason A.J."/>
            <person name="Ellsworth S.A."/>
            <person name="Rautsaw R.M."/>
            <person name="Lawrence K.C."/>
            <person name="Strickland J.L."/>
            <person name="He B."/>
            <person name="Fraser P."/>
            <person name="Margres M.J."/>
            <person name="Gilbert D.M."/>
            <person name="Gibbs H.L."/>
            <person name="Parkinson C.L."/>
            <person name="Rokyta D.R."/>
        </authorList>
    </citation>
    <scope>NUCLEOTIDE SEQUENCE [LARGE SCALE GENOMIC DNA]</scope>
    <source>
        <strain evidence="8">DRR0105</strain>
    </source>
</reference>
<feature type="compositionally biased region" description="Polar residues" evidence="6">
    <location>
        <begin position="37"/>
        <end position="49"/>
    </location>
</feature>
<feature type="coiled-coil region" evidence="5">
    <location>
        <begin position="125"/>
        <end position="164"/>
    </location>
</feature>
<dbReference type="GO" id="GO:0051496">
    <property type="term" value="P:positive regulation of stress fiber assembly"/>
    <property type="evidence" value="ECO:0007669"/>
    <property type="project" value="TreeGrafter"/>
</dbReference>
<accession>A0AAW1BAK8</accession>
<evidence type="ECO:0000256" key="5">
    <source>
        <dbReference type="SAM" id="Coils"/>
    </source>
</evidence>
<keyword evidence="1 4" id="KW-0479">Metal-binding</keyword>